<organism evidence="5">
    <name type="scientific">Aceria tosichella</name>
    <name type="common">wheat curl mite</name>
    <dbReference type="NCBI Taxonomy" id="561515"/>
    <lineage>
        <taxon>Eukaryota</taxon>
        <taxon>Metazoa</taxon>
        <taxon>Ecdysozoa</taxon>
        <taxon>Arthropoda</taxon>
        <taxon>Chelicerata</taxon>
        <taxon>Arachnida</taxon>
        <taxon>Acari</taxon>
        <taxon>Acariformes</taxon>
        <taxon>Trombidiformes</taxon>
        <taxon>Prostigmata</taxon>
        <taxon>Eupodina</taxon>
        <taxon>Eriophyoidea</taxon>
        <taxon>Eriophyidae</taxon>
        <taxon>Eriophyinae</taxon>
        <taxon>Aceriini</taxon>
        <taxon>Aceria</taxon>
    </lineage>
</organism>
<feature type="region of interest" description="Disordered" evidence="3">
    <location>
        <begin position="82"/>
        <end position="125"/>
    </location>
</feature>
<dbReference type="AlphaFoldDB" id="A0A6G1S9A0"/>
<accession>A0A6G1S9A0</accession>
<name>A0A6G1S9A0_9ACAR</name>
<feature type="domain" description="RRM" evidence="4">
    <location>
        <begin position="234"/>
        <end position="307"/>
    </location>
</feature>
<dbReference type="InterPro" id="IPR000504">
    <property type="entry name" value="RRM_dom"/>
</dbReference>
<evidence type="ECO:0000256" key="1">
    <source>
        <dbReference type="ARBA" id="ARBA00022737"/>
    </source>
</evidence>
<dbReference type="InterPro" id="IPR012677">
    <property type="entry name" value="Nucleotide-bd_a/b_plait_sf"/>
</dbReference>
<evidence type="ECO:0000313" key="5">
    <source>
        <dbReference type="EMBL" id="MDE47086.1"/>
    </source>
</evidence>
<feature type="domain" description="RRM" evidence="4">
    <location>
        <begin position="4"/>
        <end position="72"/>
    </location>
</feature>
<dbReference type="Gene3D" id="3.30.70.330">
    <property type="match status" value="2"/>
</dbReference>
<dbReference type="Pfam" id="PF00076">
    <property type="entry name" value="RRM_1"/>
    <property type="match status" value="1"/>
</dbReference>
<dbReference type="SUPFAM" id="SSF54928">
    <property type="entry name" value="RNA-binding domain, RBD"/>
    <property type="match status" value="2"/>
</dbReference>
<keyword evidence="2" id="KW-0694">RNA-binding</keyword>
<feature type="region of interest" description="Disordered" evidence="3">
    <location>
        <begin position="153"/>
        <end position="223"/>
    </location>
</feature>
<evidence type="ECO:0000256" key="2">
    <source>
        <dbReference type="ARBA" id="ARBA00022884"/>
    </source>
</evidence>
<evidence type="ECO:0000256" key="3">
    <source>
        <dbReference type="SAM" id="MobiDB-lite"/>
    </source>
</evidence>
<feature type="compositionally biased region" description="Low complexity" evidence="3">
    <location>
        <begin position="91"/>
        <end position="125"/>
    </location>
</feature>
<dbReference type="GO" id="GO:0003723">
    <property type="term" value="F:RNA binding"/>
    <property type="evidence" value="ECO:0007669"/>
    <property type="project" value="UniProtKB-KW"/>
</dbReference>
<dbReference type="PANTHER" id="PTHR13976">
    <property type="entry name" value="HETEROGENEOUS NUCLEAR RIBONUCLEOPROTEIN-RELATED"/>
    <property type="match status" value="1"/>
</dbReference>
<keyword evidence="1" id="KW-0677">Repeat</keyword>
<reference evidence="5" key="1">
    <citation type="submission" date="2018-10" db="EMBL/GenBank/DDBJ databases">
        <title>Transcriptome assembly of Aceria tosichella (Wheat curl mite) Type 2.</title>
        <authorList>
            <person name="Scully E.D."/>
            <person name="Geib S.M."/>
            <person name="Palmer N.A."/>
            <person name="Gupta A.K."/>
            <person name="Sarath G."/>
            <person name="Tatineni S."/>
        </authorList>
    </citation>
    <scope>NUCLEOTIDE SEQUENCE</scope>
    <source>
        <strain evidence="5">LincolnNE</strain>
    </source>
</reference>
<dbReference type="InterPro" id="IPR035979">
    <property type="entry name" value="RBD_domain_sf"/>
</dbReference>
<proteinExistence type="predicted"/>
<dbReference type="CDD" id="cd12510">
    <property type="entry name" value="RRM1_RBM12_like"/>
    <property type="match status" value="1"/>
</dbReference>
<dbReference type="InterPro" id="IPR050666">
    <property type="entry name" value="ESRP"/>
</dbReference>
<evidence type="ECO:0000259" key="4">
    <source>
        <dbReference type="SMART" id="SM00360"/>
    </source>
</evidence>
<protein>
    <submittedName>
        <fullName evidence="5">RNA-binding protein 12</fullName>
    </submittedName>
</protein>
<feature type="compositionally biased region" description="Low complexity" evidence="3">
    <location>
        <begin position="186"/>
        <end position="208"/>
    </location>
</feature>
<dbReference type="SMART" id="SM00360">
    <property type="entry name" value="RRM"/>
    <property type="match status" value="2"/>
</dbReference>
<sequence>MSIIIKLQGLPLEANSVDVRLYFLGLTIPDGGVHIIGGDEGTVFIEFANDEDARQAMARGVGTIKDSNVKLLLSSRSEMQSVIDSVRQKHQQTFQQQHQHNHQQQQQPQPEQPQQQQNQPPQQQFQQPILLSQVPPQPWFNVSAPAPVPLLPWVQPVQQPPPPQQQQPPQLQQSPQPPRPSLLHPNQTLQPHDQQLQQQTQQQQHYNQNSTNRARGMSGMRGGDDKLFADKRCVLAASNIPYRATSKDIIEFLSDFDIREECIRRRYNQKGQPTADAKIAFPSQEAAMKALKMMNKKTICGRQVFLKPV</sequence>
<dbReference type="EMBL" id="GGYP01002315">
    <property type="protein sequence ID" value="MDE47086.1"/>
    <property type="molecule type" value="Transcribed_RNA"/>
</dbReference>
<gene>
    <name evidence="5" type="primary">Rbm12</name>
    <name evidence="5" type="ORF">g.16864</name>
</gene>